<dbReference type="Proteomes" id="UP000270924">
    <property type="component" value="Unassembled WGS sequence"/>
</dbReference>
<dbReference type="AlphaFoldDB" id="A0A3P7FDL5"/>
<dbReference type="EMBL" id="UYWW01000519">
    <property type="protein sequence ID" value="VDM08692.1"/>
    <property type="molecule type" value="Genomic_DNA"/>
</dbReference>
<gene>
    <name evidence="1" type="ORF">WBA_LOCUS2078</name>
</gene>
<accession>A0A3P7FDL5</accession>
<dbReference type="OrthoDB" id="6286850at2759"/>
<organism evidence="1 2">
    <name type="scientific">Wuchereria bancrofti</name>
    <dbReference type="NCBI Taxonomy" id="6293"/>
    <lineage>
        <taxon>Eukaryota</taxon>
        <taxon>Metazoa</taxon>
        <taxon>Ecdysozoa</taxon>
        <taxon>Nematoda</taxon>
        <taxon>Chromadorea</taxon>
        <taxon>Rhabditida</taxon>
        <taxon>Spirurina</taxon>
        <taxon>Spiruromorpha</taxon>
        <taxon>Filarioidea</taxon>
        <taxon>Onchocercidae</taxon>
        <taxon>Wuchereria</taxon>
    </lineage>
</organism>
<proteinExistence type="predicted"/>
<evidence type="ECO:0000313" key="2">
    <source>
        <dbReference type="Proteomes" id="UP000270924"/>
    </source>
</evidence>
<reference evidence="1 2" key="1">
    <citation type="submission" date="2018-11" db="EMBL/GenBank/DDBJ databases">
        <authorList>
            <consortium name="Pathogen Informatics"/>
        </authorList>
    </citation>
    <scope>NUCLEOTIDE SEQUENCE [LARGE SCALE GENOMIC DNA]</scope>
</reference>
<protein>
    <submittedName>
        <fullName evidence="1">Uncharacterized protein</fullName>
    </submittedName>
</protein>
<dbReference type="InParanoid" id="A0A3P7FDL5"/>
<name>A0A3P7FDL5_WUCBA</name>
<keyword evidence="2" id="KW-1185">Reference proteome</keyword>
<evidence type="ECO:0000313" key="1">
    <source>
        <dbReference type="EMBL" id="VDM08692.1"/>
    </source>
</evidence>
<sequence>MIWQVSCYTLLSGFQLPWPPSCCLYQPTPFMGSHERKVWHFNSTFGSSHSASSAYQKWPTWSTHSMSTLHKNFLSKRDVILIESLRIG</sequence>